<evidence type="ECO:0000313" key="2">
    <source>
        <dbReference type="EMBL" id="CAC5370555.1"/>
    </source>
</evidence>
<keyword evidence="3" id="KW-1185">Reference proteome</keyword>
<dbReference type="EMBL" id="CACVKT020001721">
    <property type="protein sequence ID" value="CAC5370555.1"/>
    <property type="molecule type" value="Genomic_DNA"/>
</dbReference>
<feature type="region of interest" description="Disordered" evidence="1">
    <location>
        <begin position="63"/>
        <end position="92"/>
    </location>
</feature>
<protein>
    <recommendedName>
        <fullName evidence="4">Helitron helicase-like domain-containing protein</fullName>
    </recommendedName>
</protein>
<proteinExistence type="predicted"/>
<feature type="compositionally biased region" description="Pro residues" evidence="1">
    <location>
        <begin position="78"/>
        <end position="88"/>
    </location>
</feature>
<organism evidence="2 3">
    <name type="scientific">Mytilus coruscus</name>
    <name type="common">Sea mussel</name>
    <dbReference type="NCBI Taxonomy" id="42192"/>
    <lineage>
        <taxon>Eukaryota</taxon>
        <taxon>Metazoa</taxon>
        <taxon>Spiralia</taxon>
        <taxon>Lophotrochozoa</taxon>
        <taxon>Mollusca</taxon>
        <taxon>Bivalvia</taxon>
        <taxon>Autobranchia</taxon>
        <taxon>Pteriomorphia</taxon>
        <taxon>Mytilida</taxon>
        <taxon>Mytiloidea</taxon>
        <taxon>Mytilidae</taxon>
        <taxon>Mytilinae</taxon>
        <taxon>Mytilus</taxon>
    </lineage>
</organism>
<dbReference type="AlphaFoldDB" id="A0A6J8AQX6"/>
<accession>A0A6J8AQX6</accession>
<evidence type="ECO:0000313" key="3">
    <source>
        <dbReference type="Proteomes" id="UP000507470"/>
    </source>
</evidence>
<evidence type="ECO:0008006" key="4">
    <source>
        <dbReference type="Google" id="ProtNLM"/>
    </source>
</evidence>
<sequence>MVKGYDTLAWSRGMIHWHGLCWRFDKEPYNLMHQAFMDGKTDEECAKLLSDWAKLQYKMTANHPIGLDGNRKPKKNLWPPPEGTAPAPPDEKNPLIKLFMDVSESQENILEDHLLLRNRINLHSVVWTSLNQGKPLRDCPAIVKDRNGSLRLELEIERDHPNLVQHSQIHTQAWGANGDISLILSKSGPENPSVNESIAIEKYVSVYACKGNEPTGAVADLFNDMYNFICKSGKVPVISGGSLRATCPLTEDYCKTTLILHWHDCRKFSDIKDDIVSWNDLFIYFLLTGYCPNFVKADVERARNATQNGLMEDESDDDNSNFENMSQPDWIHVVMLYVI</sequence>
<evidence type="ECO:0000256" key="1">
    <source>
        <dbReference type="SAM" id="MobiDB-lite"/>
    </source>
</evidence>
<dbReference type="Proteomes" id="UP000507470">
    <property type="component" value="Unassembled WGS sequence"/>
</dbReference>
<reference evidence="2 3" key="1">
    <citation type="submission" date="2020-06" db="EMBL/GenBank/DDBJ databases">
        <authorList>
            <person name="Li R."/>
            <person name="Bekaert M."/>
        </authorList>
    </citation>
    <scope>NUCLEOTIDE SEQUENCE [LARGE SCALE GENOMIC DNA]</scope>
    <source>
        <strain evidence="3">wild</strain>
    </source>
</reference>
<gene>
    <name evidence="2" type="ORF">MCOR_9355</name>
</gene>
<name>A0A6J8AQX6_MYTCO</name>